<dbReference type="SUPFAM" id="SSF56752">
    <property type="entry name" value="D-aminoacid aminotransferase-like PLP-dependent enzymes"/>
    <property type="match status" value="1"/>
</dbReference>
<keyword evidence="1" id="KW-0456">Lyase</keyword>
<dbReference type="InterPro" id="IPR001544">
    <property type="entry name" value="Aminotrans_IV"/>
</dbReference>
<dbReference type="Gene3D" id="3.20.10.10">
    <property type="entry name" value="D-amino Acid Aminotransferase, subunit A, domain 2"/>
    <property type="match status" value="1"/>
</dbReference>
<reference evidence="1 2" key="1">
    <citation type="submission" date="2018-03" db="EMBL/GenBank/DDBJ databases">
        <title>Genomic Encyclopedia of Archaeal and Bacterial Type Strains, Phase II (KMG-II): from individual species to whole genera.</title>
        <authorList>
            <person name="Goeker M."/>
        </authorList>
    </citation>
    <scope>NUCLEOTIDE SEQUENCE [LARGE SCALE GENOMIC DNA]</scope>
    <source>
        <strain evidence="1 2">DSM 27267</strain>
    </source>
</reference>
<name>A0A2P8C7Z5_9BACT</name>
<dbReference type="GO" id="GO:0016829">
    <property type="term" value="F:lyase activity"/>
    <property type="evidence" value="ECO:0007669"/>
    <property type="project" value="UniProtKB-KW"/>
</dbReference>
<dbReference type="Gene3D" id="3.30.470.10">
    <property type="match status" value="1"/>
</dbReference>
<dbReference type="OrthoDB" id="1148709at2"/>
<gene>
    <name evidence="1" type="ORF">CLV93_11134</name>
</gene>
<dbReference type="Pfam" id="PF01063">
    <property type="entry name" value="Aminotran_4"/>
    <property type="match status" value="1"/>
</dbReference>
<accession>A0A2P8C7Z5</accession>
<organism evidence="1 2">
    <name type="scientific">Prolixibacter denitrificans</name>
    <dbReference type="NCBI Taxonomy" id="1541063"/>
    <lineage>
        <taxon>Bacteria</taxon>
        <taxon>Pseudomonadati</taxon>
        <taxon>Bacteroidota</taxon>
        <taxon>Bacteroidia</taxon>
        <taxon>Marinilabiliales</taxon>
        <taxon>Prolixibacteraceae</taxon>
        <taxon>Prolixibacter</taxon>
    </lineage>
</organism>
<evidence type="ECO:0000313" key="1">
    <source>
        <dbReference type="EMBL" id="PSK81057.1"/>
    </source>
</evidence>
<dbReference type="AlphaFoldDB" id="A0A2P8C7Z5"/>
<sequence length="199" mass="23339">MCRFIETICIRNGEPERLSWHNARLNRTRREVLNMTTQIDLTNNLNIPAEAKNGLFKCRVTYRETIEKVEFEPYSMRAVHSLRLVNADDINYRYKYADREKLKDLFSQRCDADGVLLVKNGFITDTSYANIVFLKEDKWFTPDTPLLPGTRRACYIKESRIEAIPIQPEMLSEFDEARIINAMISIEESPTIPIENIKW</sequence>
<dbReference type="InterPro" id="IPR043131">
    <property type="entry name" value="BCAT-like_N"/>
</dbReference>
<dbReference type="InterPro" id="IPR036038">
    <property type="entry name" value="Aminotransferase-like"/>
</dbReference>
<dbReference type="RefSeq" id="WP_106543378.1">
    <property type="nucleotide sequence ID" value="NZ_BLAU01000001.1"/>
</dbReference>
<dbReference type="EMBL" id="PYGC01000011">
    <property type="protein sequence ID" value="PSK81057.1"/>
    <property type="molecule type" value="Genomic_DNA"/>
</dbReference>
<protein>
    <submittedName>
        <fullName evidence="1">4-amino-4-deoxychorismate lyase</fullName>
    </submittedName>
</protein>
<dbReference type="Proteomes" id="UP000240621">
    <property type="component" value="Unassembled WGS sequence"/>
</dbReference>
<dbReference type="InterPro" id="IPR043132">
    <property type="entry name" value="BCAT-like_C"/>
</dbReference>
<comment type="caution">
    <text evidence="1">The sequence shown here is derived from an EMBL/GenBank/DDBJ whole genome shotgun (WGS) entry which is preliminary data.</text>
</comment>
<evidence type="ECO:0000313" key="2">
    <source>
        <dbReference type="Proteomes" id="UP000240621"/>
    </source>
</evidence>
<proteinExistence type="predicted"/>